<evidence type="ECO:0000313" key="1">
    <source>
        <dbReference type="EMBL" id="GEU12030.1"/>
    </source>
</evidence>
<dbReference type="EMBL" id="BLEX01000014">
    <property type="protein sequence ID" value="GEU21984.1"/>
    <property type="molecule type" value="Genomic_DNA"/>
</dbReference>
<reference evidence="2" key="2">
    <citation type="submission" date="2019-12" db="EMBL/GenBank/DDBJ databases">
        <authorList>
            <person name="Hoang T.H.H."/>
            <person name="Okutani A."/>
        </authorList>
    </citation>
    <scope>NUCLEOTIDE SEQUENCE</scope>
    <source>
        <strain evidence="1">LaLC</strain>
        <strain evidence="2">LamDB</strain>
        <strain evidence="3">QuyetLC</strain>
    </source>
</reference>
<proteinExistence type="predicted"/>
<organism evidence="2">
    <name type="scientific">Bacillus anthracis</name>
    <name type="common">anthrax bacterium</name>
    <dbReference type="NCBI Taxonomy" id="1392"/>
    <lineage>
        <taxon>Bacteria</taxon>
        <taxon>Bacillati</taxon>
        <taxon>Bacillota</taxon>
        <taxon>Bacilli</taxon>
        <taxon>Bacillales</taxon>
        <taxon>Bacillaceae</taxon>
        <taxon>Bacillus</taxon>
        <taxon>Bacillus cereus group</taxon>
    </lineage>
</organism>
<protein>
    <submittedName>
        <fullName evidence="2">Uncharacterized protein</fullName>
    </submittedName>
</protein>
<name>A0A640N883_BACAN</name>
<comment type="caution">
    <text evidence="2">The sequence shown here is derived from an EMBL/GenBank/DDBJ whole genome shotgun (WGS) entry which is preliminary data.</text>
</comment>
<dbReference type="EMBL" id="BLEW01000002">
    <property type="protein sequence ID" value="GEU12030.1"/>
    <property type="molecule type" value="Genomic_DNA"/>
</dbReference>
<evidence type="ECO:0000313" key="3">
    <source>
        <dbReference type="EMBL" id="GEU24238.1"/>
    </source>
</evidence>
<dbReference type="EMBL" id="BLEY01000004">
    <property type="protein sequence ID" value="GEU24238.1"/>
    <property type="molecule type" value="Genomic_DNA"/>
</dbReference>
<gene>
    <name evidence="1" type="ORF">LaLC_17210</name>
    <name evidence="2" type="ORF">LamDB_58160</name>
    <name evidence="3" type="ORF">QuyetLC_04650</name>
</gene>
<sequence>MENTPLTYQRFLKYIDDSSKDIDLPTKFDNITTPYNTTKKDAQLSYASFYYFSAT</sequence>
<reference evidence="2" key="1">
    <citation type="submission" date="2019-12" db="EMBL/GenBank/DDBJ databases">
        <title>Epidemiological and comparative genomic analysis of Bacillus anthracis isolated from northern Vietnam.</title>
        <authorList>
            <person name="Hoang T.T.H."/>
            <person name="Dang D.A."/>
            <person name="Pham M.H."/>
            <person name="Luong M.H."/>
            <person name="Tran N.D."/>
            <person name="Nguyen T.H."/>
            <person name="Nguyen T.T."/>
            <person name="Inoue S."/>
            <person name="Morikawa S."/>
            <person name="Okutani A."/>
        </authorList>
    </citation>
    <scope>NUCLEOTIDE SEQUENCE</scope>
    <source>
        <strain evidence="1">LaLC</strain>
        <strain evidence="2">LamDB</strain>
        <strain evidence="3">QuyetLC</strain>
    </source>
</reference>
<dbReference type="AlphaFoldDB" id="A0A640N883"/>
<evidence type="ECO:0000313" key="2">
    <source>
        <dbReference type="EMBL" id="GEU21984.1"/>
    </source>
</evidence>
<accession>A0A640N883</accession>